<dbReference type="PATRIC" id="fig|1423769.4.peg.1638"/>
<protein>
    <submittedName>
        <fullName evidence="3">Uncharacterized protein</fullName>
    </submittedName>
</protein>
<feature type="transmembrane region" description="Helical" evidence="2">
    <location>
        <begin position="54"/>
        <end position="71"/>
    </location>
</feature>
<dbReference type="EMBL" id="AZEU01000179">
    <property type="protein sequence ID" value="KRL43834.1"/>
    <property type="molecule type" value="Genomic_DNA"/>
</dbReference>
<comment type="caution">
    <text evidence="3">The sequence shown here is derived from an EMBL/GenBank/DDBJ whole genome shotgun (WGS) entry which is preliminary data.</text>
</comment>
<proteinExistence type="predicted"/>
<sequence>MGASLLHNMLLRELALVGVLVIVLIIFYIRFRAAGKKEYVRTRERRLAHVVSSARKQLIVVLVLLAGVLVYDRVLPHFGIGAQAAQTATTSSTTSAKKPTKTERSARLKKAQSVSKQAKSLSESISKSSSVAAKASSSSAASASSAKAASASLAKAASASSAAASSVSASKAAAVDPKVKAVAAVQAHMAQYPSETSDTRIDNVGVIQYTTDYTGVPAYEVGLYQTQADGSSVAVHMYFYYADGSVAKAY</sequence>
<keyword evidence="2" id="KW-0472">Membrane</keyword>
<evidence type="ECO:0000256" key="2">
    <source>
        <dbReference type="SAM" id="Phobius"/>
    </source>
</evidence>
<feature type="transmembrane region" description="Helical" evidence="2">
    <location>
        <begin position="14"/>
        <end position="33"/>
    </location>
</feature>
<dbReference type="Proteomes" id="UP000051790">
    <property type="component" value="Unassembled WGS sequence"/>
</dbReference>
<accession>A0A0R1QNP1</accession>
<dbReference type="AlphaFoldDB" id="A0A0R1QNP1"/>
<keyword evidence="4" id="KW-1185">Reference proteome</keyword>
<keyword evidence="2" id="KW-1133">Transmembrane helix</keyword>
<dbReference type="OrthoDB" id="9993590at2"/>
<feature type="region of interest" description="Disordered" evidence="1">
    <location>
        <begin position="89"/>
        <end position="115"/>
    </location>
</feature>
<organism evidence="3 4">
    <name type="scientific">Lacticaseibacillus manihotivorans DSM 13343 = JCM 12514</name>
    <dbReference type="NCBI Taxonomy" id="1423769"/>
    <lineage>
        <taxon>Bacteria</taxon>
        <taxon>Bacillati</taxon>
        <taxon>Bacillota</taxon>
        <taxon>Bacilli</taxon>
        <taxon>Lactobacillales</taxon>
        <taxon>Lactobacillaceae</taxon>
        <taxon>Lacticaseibacillus</taxon>
    </lineage>
</organism>
<evidence type="ECO:0000313" key="3">
    <source>
        <dbReference type="EMBL" id="KRL43834.1"/>
    </source>
</evidence>
<keyword evidence="2" id="KW-0812">Transmembrane</keyword>
<reference evidence="3 4" key="1">
    <citation type="journal article" date="2015" name="Genome Announc.">
        <title>Expanding the biotechnology potential of lactobacilli through comparative genomics of 213 strains and associated genera.</title>
        <authorList>
            <person name="Sun Z."/>
            <person name="Harris H.M."/>
            <person name="McCann A."/>
            <person name="Guo C."/>
            <person name="Argimon S."/>
            <person name="Zhang W."/>
            <person name="Yang X."/>
            <person name="Jeffery I.B."/>
            <person name="Cooney J.C."/>
            <person name="Kagawa T.F."/>
            <person name="Liu W."/>
            <person name="Song Y."/>
            <person name="Salvetti E."/>
            <person name="Wrobel A."/>
            <person name="Rasinkangas P."/>
            <person name="Parkhill J."/>
            <person name="Rea M.C."/>
            <person name="O'Sullivan O."/>
            <person name="Ritari J."/>
            <person name="Douillard F.P."/>
            <person name="Paul Ross R."/>
            <person name="Yang R."/>
            <person name="Briner A.E."/>
            <person name="Felis G.E."/>
            <person name="de Vos W.M."/>
            <person name="Barrangou R."/>
            <person name="Klaenhammer T.R."/>
            <person name="Caufield P.W."/>
            <person name="Cui Y."/>
            <person name="Zhang H."/>
            <person name="O'Toole P.W."/>
        </authorList>
    </citation>
    <scope>NUCLEOTIDE SEQUENCE [LARGE SCALE GENOMIC DNA]</scope>
    <source>
        <strain evidence="3 4">DSM 13343</strain>
    </source>
</reference>
<evidence type="ECO:0000313" key="4">
    <source>
        <dbReference type="Proteomes" id="UP000051790"/>
    </source>
</evidence>
<gene>
    <name evidence="3" type="ORF">FD01_GL001528</name>
</gene>
<evidence type="ECO:0000256" key="1">
    <source>
        <dbReference type="SAM" id="MobiDB-lite"/>
    </source>
</evidence>
<name>A0A0R1QNP1_9LACO</name>
<dbReference type="RefSeq" id="WP_056964145.1">
    <property type="nucleotide sequence ID" value="NZ_AZEU01000179.1"/>
</dbReference>